<keyword evidence="2" id="KW-0732">Signal</keyword>
<dbReference type="EMBL" id="JAFNJU010000001">
    <property type="protein sequence ID" value="MBO1263964.1"/>
    <property type="molecule type" value="Genomic_DNA"/>
</dbReference>
<dbReference type="Pfam" id="PF00173">
    <property type="entry name" value="Cyt-b5"/>
    <property type="match status" value="1"/>
</dbReference>
<dbReference type="SMART" id="SM01117">
    <property type="entry name" value="Cyt-b5"/>
    <property type="match status" value="1"/>
</dbReference>
<dbReference type="Proteomes" id="UP000664218">
    <property type="component" value="Unassembled WGS sequence"/>
</dbReference>
<dbReference type="PROSITE" id="PS51257">
    <property type="entry name" value="PROKAR_LIPOPROTEIN"/>
    <property type="match status" value="1"/>
</dbReference>
<organism evidence="4 5">
    <name type="scientific">Proteiniclasticum aestuarii</name>
    <dbReference type="NCBI Taxonomy" id="2817862"/>
    <lineage>
        <taxon>Bacteria</taxon>
        <taxon>Bacillati</taxon>
        <taxon>Bacillota</taxon>
        <taxon>Clostridia</taxon>
        <taxon>Eubacteriales</taxon>
        <taxon>Clostridiaceae</taxon>
        <taxon>Proteiniclasticum</taxon>
    </lineage>
</organism>
<feature type="chain" id="PRO_5039732181" description="Cytochrome b5 heme-binding domain-containing protein" evidence="2">
    <location>
        <begin position="22"/>
        <end position="123"/>
    </location>
</feature>
<sequence length="123" mass="13138">MISKKIISGIMASLMSIALLAGCTTDSETPETPGETPMETPAEGEEGLELTLEELAEYDGQDGNKAYIAIDGNIYDVTDLPPWSGGVHNDFPAGQDYTEEIREVSPHGLSPIEDLEPVGTIVE</sequence>
<proteinExistence type="predicted"/>
<reference evidence="4" key="1">
    <citation type="submission" date="2021-03" db="EMBL/GenBank/DDBJ databases">
        <title>Proteiniclasticum marinus sp. nov., isolated from tidal flat sediment.</title>
        <authorList>
            <person name="Namirimu T."/>
            <person name="Yang J.-A."/>
            <person name="Yang S.-H."/>
            <person name="Kim Y.-J."/>
            <person name="Kwon K.K."/>
        </authorList>
    </citation>
    <scope>NUCLEOTIDE SEQUENCE</scope>
    <source>
        <strain evidence="4">SCR006</strain>
    </source>
</reference>
<gene>
    <name evidence="4" type="ORF">J3A84_02765</name>
</gene>
<feature type="domain" description="Cytochrome b5 heme-binding" evidence="3">
    <location>
        <begin position="50"/>
        <end position="122"/>
    </location>
</feature>
<keyword evidence="5" id="KW-1185">Reference proteome</keyword>
<evidence type="ECO:0000313" key="5">
    <source>
        <dbReference type="Proteomes" id="UP000664218"/>
    </source>
</evidence>
<feature type="region of interest" description="Disordered" evidence="1">
    <location>
        <begin position="104"/>
        <end position="123"/>
    </location>
</feature>
<name>A0A939H4F5_9CLOT</name>
<evidence type="ECO:0000256" key="1">
    <source>
        <dbReference type="SAM" id="MobiDB-lite"/>
    </source>
</evidence>
<dbReference type="InterPro" id="IPR036400">
    <property type="entry name" value="Cyt_B5-like_heme/steroid_sf"/>
</dbReference>
<protein>
    <recommendedName>
        <fullName evidence="3">Cytochrome b5 heme-binding domain-containing protein</fullName>
    </recommendedName>
</protein>
<dbReference type="RefSeq" id="WP_207598458.1">
    <property type="nucleotide sequence ID" value="NZ_JAFNJU010000001.1"/>
</dbReference>
<accession>A0A939H4F5</accession>
<dbReference type="AlphaFoldDB" id="A0A939H4F5"/>
<evidence type="ECO:0000313" key="4">
    <source>
        <dbReference type="EMBL" id="MBO1263964.1"/>
    </source>
</evidence>
<dbReference type="InterPro" id="IPR001199">
    <property type="entry name" value="Cyt_B5-like_heme/steroid-bd"/>
</dbReference>
<dbReference type="Gene3D" id="3.10.120.10">
    <property type="entry name" value="Cytochrome b5-like heme/steroid binding domain"/>
    <property type="match status" value="1"/>
</dbReference>
<feature type="compositionally biased region" description="Low complexity" evidence="1">
    <location>
        <begin position="30"/>
        <end position="41"/>
    </location>
</feature>
<comment type="caution">
    <text evidence="4">The sequence shown here is derived from an EMBL/GenBank/DDBJ whole genome shotgun (WGS) entry which is preliminary data.</text>
</comment>
<feature type="signal peptide" evidence="2">
    <location>
        <begin position="1"/>
        <end position="21"/>
    </location>
</feature>
<evidence type="ECO:0000256" key="2">
    <source>
        <dbReference type="SAM" id="SignalP"/>
    </source>
</evidence>
<feature type="region of interest" description="Disordered" evidence="1">
    <location>
        <begin position="24"/>
        <end position="46"/>
    </location>
</feature>
<dbReference type="SUPFAM" id="SSF55856">
    <property type="entry name" value="Cytochrome b5-like heme/steroid binding domain"/>
    <property type="match status" value="1"/>
</dbReference>
<evidence type="ECO:0000259" key="3">
    <source>
        <dbReference type="SMART" id="SM01117"/>
    </source>
</evidence>